<evidence type="ECO:0000259" key="11">
    <source>
        <dbReference type="Pfam" id="PF24877"/>
    </source>
</evidence>
<evidence type="ECO:0000256" key="2">
    <source>
        <dbReference type="ARBA" id="ARBA00022485"/>
    </source>
</evidence>
<dbReference type="PANTHER" id="PTHR43661">
    <property type="entry name" value="D-XYLONATE DEHYDRATASE"/>
    <property type="match status" value="1"/>
</dbReference>
<dbReference type="NCBIfam" id="TIGR01196">
    <property type="entry name" value="edd"/>
    <property type="match status" value="1"/>
</dbReference>
<dbReference type="InterPro" id="IPR000581">
    <property type="entry name" value="ILV_EDD_N"/>
</dbReference>
<dbReference type="InterPro" id="IPR020558">
    <property type="entry name" value="DiOHA_6PGluconate_deHydtase_CS"/>
</dbReference>
<dbReference type="Pfam" id="PF24877">
    <property type="entry name" value="ILV_EDD_C"/>
    <property type="match status" value="1"/>
</dbReference>
<keyword evidence="6" id="KW-0311">Gluconate utilization</keyword>
<dbReference type="PROSITE" id="PS00887">
    <property type="entry name" value="ILVD_EDD_2"/>
    <property type="match status" value="1"/>
</dbReference>
<dbReference type="SUPFAM" id="SSF52016">
    <property type="entry name" value="LeuD/IlvD-like"/>
    <property type="match status" value="1"/>
</dbReference>
<keyword evidence="2" id="KW-0004">4Fe-4S</keyword>
<keyword evidence="5" id="KW-0411">Iron-sulfur</keyword>
<dbReference type="PROSITE" id="PS00886">
    <property type="entry name" value="ILVD_EDD_1"/>
    <property type="match status" value="1"/>
</dbReference>
<evidence type="ECO:0000256" key="9">
    <source>
        <dbReference type="NCBIfam" id="TIGR01196"/>
    </source>
</evidence>
<evidence type="ECO:0000256" key="5">
    <source>
        <dbReference type="ARBA" id="ARBA00023014"/>
    </source>
</evidence>
<comment type="similarity">
    <text evidence="1">Belongs to the IlvD/Edd family.</text>
</comment>
<evidence type="ECO:0000256" key="3">
    <source>
        <dbReference type="ARBA" id="ARBA00022723"/>
    </source>
</evidence>
<evidence type="ECO:0000256" key="6">
    <source>
        <dbReference type="ARBA" id="ARBA00023064"/>
    </source>
</evidence>
<dbReference type="GO" id="GO:0005829">
    <property type="term" value="C:cytosol"/>
    <property type="evidence" value="ECO:0007669"/>
    <property type="project" value="TreeGrafter"/>
</dbReference>
<keyword evidence="13" id="KW-1185">Reference proteome</keyword>
<dbReference type="InterPro" id="IPR056740">
    <property type="entry name" value="ILV_EDD_C"/>
</dbReference>
<evidence type="ECO:0000256" key="1">
    <source>
        <dbReference type="ARBA" id="ARBA00006486"/>
    </source>
</evidence>
<dbReference type="InterPro" id="IPR042096">
    <property type="entry name" value="Dihydro-acid_dehy_C"/>
</dbReference>
<dbReference type="InterPro" id="IPR037237">
    <property type="entry name" value="IlvD/EDD_N"/>
</dbReference>
<dbReference type="EC" id="4.2.1.12" evidence="9"/>
<evidence type="ECO:0000313" key="13">
    <source>
        <dbReference type="Proteomes" id="UP000294980"/>
    </source>
</evidence>
<sequence>MNPIVEQVTDDLRERSRRTRGDYLDNCRRTRDELPPRKRLSCGNLAHGYAACSQDEKAVMARMESANIGVINAYNDMLSAHQPLHAYPDLIKQAAWALGATAQVASGVPAMCDGVTQGQPGMELSLFSRDVVAMATAVGLSHNLFDAAVCLGICDKIVPGMLIGALQFAHLPIAFIGSGPMASGIPNHEKAAVRQRHAQGKADDAELLAVESASYHSPGTCTFYGTANSNQMLMEMLGVQLPGSSFLHPEDPLRPALLDRTVSALVQAAAEGPGHIPLYRVVDEASIVNAVVGLLATGGSTNHTLHLVAIARSAGIQLSLDDFHALSPAVPLLTRIYPNGSADINDFQRAGGMACLAGELRHGGLLNEDVMSLLGPGLNALCRPPTPGNNGEVQWAGDAPVSADTSVLATLSSPFAAEGGLRRLRGNLGECVIKVSAVDPAHYRISAPVRVFASQQSLREAFDADALNGDMIAVVRFQGPVANGMPELHKLTPYLGVLQDRGHRVALVTDGRMSGASGKVPAAIHLTPEAAAGGMLARVRDGDLITLDADAGTLELHVEASELAARESVPLPDSASTLGRGLFGAMRARVSDAASGASVFQFP</sequence>
<dbReference type="RefSeq" id="WP_117314521.1">
    <property type="nucleotide sequence ID" value="NZ_QQSW01000001.1"/>
</dbReference>
<dbReference type="InterPro" id="IPR004786">
    <property type="entry name" value="6-phosphgluc_deHydtase"/>
</dbReference>
<evidence type="ECO:0000256" key="4">
    <source>
        <dbReference type="ARBA" id="ARBA00023004"/>
    </source>
</evidence>
<dbReference type="Gene3D" id="3.50.30.80">
    <property type="entry name" value="IlvD/EDD C-terminal domain-like"/>
    <property type="match status" value="1"/>
</dbReference>
<dbReference type="EMBL" id="SLWX01000002">
    <property type="protein sequence ID" value="TCO77645.1"/>
    <property type="molecule type" value="Genomic_DNA"/>
</dbReference>
<dbReference type="AlphaFoldDB" id="A0A4R2LE94"/>
<dbReference type="GO" id="GO:0019521">
    <property type="term" value="P:D-gluconate metabolic process"/>
    <property type="evidence" value="ECO:0007669"/>
    <property type="project" value="UniProtKB-KW"/>
</dbReference>
<evidence type="ECO:0000313" key="12">
    <source>
        <dbReference type="EMBL" id="TCO77645.1"/>
    </source>
</evidence>
<feature type="domain" description="Dihydroxy-acid/6-phosphogluconate dehydratase N-terminal" evidence="10">
    <location>
        <begin position="67"/>
        <end position="378"/>
    </location>
</feature>
<evidence type="ECO:0000256" key="8">
    <source>
        <dbReference type="ARBA" id="ARBA00023277"/>
    </source>
</evidence>
<dbReference type="GO" id="GO:0004456">
    <property type="term" value="F:phosphogluconate dehydratase activity"/>
    <property type="evidence" value="ECO:0007669"/>
    <property type="project" value="UniProtKB-UniRule"/>
</dbReference>
<dbReference type="Proteomes" id="UP000294980">
    <property type="component" value="Unassembled WGS sequence"/>
</dbReference>
<keyword evidence="8" id="KW-0119">Carbohydrate metabolism</keyword>
<protein>
    <recommendedName>
        <fullName evidence="9">Phosphogluconate dehydratase</fullName>
        <ecNumber evidence="9">4.2.1.12</ecNumber>
    </recommendedName>
</protein>
<name>A0A4R2LE94_9GAMM</name>
<comment type="caution">
    <text evidence="12">The sequence shown here is derived from an EMBL/GenBank/DDBJ whole genome shotgun (WGS) entry which is preliminary data.</text>
</comment>
<dbReference type="PANTHER" id="PTHR43661:SF1">
    <property type="entry name" value="PHOSPHOGLUCONATE DEHYDRATASE"/>
    <property type="match status" value="1"/>
</dbReference>
<dbReference type="SUPFAM" id="SSF143975">
    <property type="entry name" value="IlvD/EDD N-terminal domain-like"/>
    <property type="match status" value="1"/>
</dbReference>
<keyword evidence="4" id="KW-0408">Iron</keyword>
<keyword evidence="7" id="KW-0456">Lyase</keyword>
<accession>A0A4R2LE94</accession>
<dbReference type="GO" id="GO:0009255">
    <property type="term" value="P:Entner-Doudoroff pathway through 6-phosphogluconate"/>
    <property type="evidence" value="ECO:0007669"/>
    <property type="project" value="UniProtKB-UniRule"/>
</dbReference>
<keyword evidence="3" id="KW-0479">Metal-binding</keyword>
<proteinExistence type="inferred from homology"/>
<dbReference type="GO" id="GO:0046872">
    <property type="term" value="F:metal ion binding"/>
    <property type="evidence" value="ECO:0007669"/>
    <property type="project" value="UniProtKB-KW"/>
</dbReference>
<organism evidence="12 13">
    <name type="scientific">Chromatocurvus halotolerans</name>
    <dbReference type="NCBI Taxonomy" id="1132028"/>
    <lineage>
        <taxon>Bacteria</taxon>
        <taxon>Pseudomonadati</taxon>
        <taxon>Pseudomonadota</taxon>
        <taxon>Gammaproteobacteria</taxon>
        <taxon>Cellvibrionales</taxon>
        <taxon>Halieaceae</taxon>
        <taxon>Chromatocurvus</taxon>
    </lineage>
</organism>
<gene>
    <name evidence="12" type="ORF">EV688_102102</name>
</gene>
<evidence type="ECO:0000256" key="7">
    <source>
        <dbReference type="ARBA" id="ARBA00023239"/>
    </source>
</evidence>
<reference evidence="12 13" key="1">
    <citation type="submission" date="2019-03" db="EMBL/GenBank/DDBJ databases">
        <title>Genomic Encyclopedia of Type Strains, Phase IV (KMG-IV): sequencing the most valuable type-strain genomes for metagenomic binning, comparative biology and taxonomic classification.</title>
        <authorList>
            <person name="Goeker M."/>
        </authorList>
    </citation>
    <scope>NUCLEOTIDE SEQUENCE [LARGE SCALE GENOMIC DNA]</scope>
    <source>
        <strain evidence="12 13">DSM 23344</strain>
    </source>
</reference>
<dbReference type="GO" id="GO:0051539">
    <property type="term" value="F:4 iron, 4 sulfur cluster binding"/>
    <property type="evidence" value="ECO:0007669"/>
    <property type="project" value="UniProtKB-KW"/>
</dbReference>
<dbReference type="OrthoDB" id="9807077at2"/>
<evidence type="ECO:0000259" key="10">
    <source>
        <dbReference type="Pfam" id="PF00920"/>
    </source>
</evidence>
<feature type="domain" description="Dihydroxy-acid/6-phosphogluconate dehydratase C-terminal" evidence="11">
    <location>
        <begin position="407"/>
        <end position="597"/>
    </location>
</feature>
<dbReference type="Pfam" id="PF00920">
    <property type="entry name" value="ILVD_EDD_N"/>
    <property type="match status" value="1"/>
</dbReference>